<organism evidence="1 2">
    <name type="scientific">Mycolicibacterium rhodesiae (strain NBB3)</name>
    <name type="common">Mycobacterium rhodesiae</name>
    <dbReference type="NCBI Taxonomy" id="710685"/>
    <lineage>
        <taxon>Bacteria</taxon>
        <taxon>Bacillati</taxon>
        <taxon>Actinomycetota</taxon>
        <taxon>Actinomycetes</taxon>
        <taxon>Mycobacteriales</taxon>
        <taxon>Mycobacteriaceae</taxon>
        <taxon>Mycolicibacterium</taxon>
    </lineage>
</organism>
<dbReference type="HOGENOM" id="CLU_3397494_0_0_11"/>
<dbReference type="AlphaFoldDB" id="G8RGT9"/>
<evidence type="ECO:0000313" key="1">
    <source>
        <dbReference type="EMBL" id="AEV72054.1"/>
    </source>
</evidence>
<sequence length="31" mass="3546">MLLDIRWLAFLLGRRHLAAKRGTQRALVAAQ</sequence>
<dbReference type="EMBL" id="CP003169">
    <property type="protein sequence ID" value="AEV72054.1"/>
    <property type="molecule type" value="Genomic_DNA"/>
</dbReference>
<gene>
    <name evidence="1" type="ordered locus">MycrhN_1437</name>
</gene>
<protein>
    <submittedName>
        <fullName evidence="1">Uncharacterized protein</fullName>
    </submittedName>
</protein>
<name>G8RGT9_MYCRN</name>
<proteinExistence type="predicted"/>
<dbReference type="KEGG" id="mrh:MycrhN_1437"/>
<reference evidence="1 2" key="1">
    <citation type="submission" date="2011-12" db="EMBL/GenBank/DDBJ databases">
        <title>Complete sequence of Mycobacterium rhodesiae NBB3.</title>
        <authorList>
            <consortium name="US DOE Joint Genome Institute"/>
            <person name="Lucas S."/>
            <person name="Han J."/>
            <person name="Lapidus A."/>
            <person name="Cheng J.-F."/>
            <person name="Goodwin L."/>
            <person name="Pitluck S."/>
            <person name="Peters L."/>
            <person name="Mikhailova N."/>
            <person name="Gu W."/>
            <person name="Detter J.C."/>
            <person name="Han C."/>
            <person name="Tapia R."/>
            <person name="Land M."/>
            <person name="Hauser L."/>
            <person name="Kyrpides N."/>
            <person name="Ivanova N."/>
            <person name="Pagani I."/>
            <person name="Mattes T."/>
            <person name="Holmes A."/>
            <person name="Rutledge P."/>
            <person name="Paulsen I."/>
            <person name="Coleman N."/>
            <person name="Woyke T."/>
        </authorList>
    </citation>
    <scope>NUCLEOTIDE SEQUENCE [LARGE SCALE GENOMIC DNA]</scope>
    <source>
        <strain evidence="1 2">NBB3</strain>
    </source>
</reference>
<dbReference type="Proteomes" id="UP000005442">
    <property type="component" value="Chromosome"/>
</dbReference>
<accession>G8RGT9</accession>
<keyword evidence="2" id="KW-1185">Reference proteome</keyword>
<evidence type="ECO:0000313" key="2">
    <source>
        <dbReference type="Proteomes" id="UP000005442"/>
    </source>
</evidence>